<reference evidence="6 7" key="1">
    <citation type="submission" date="2019-09" db="EMBL/GenBank/DDBJ databases">
        <title>Draft genome sequence of various Type strains from the CCUG.</title>
        <authorList>
            <person name="Pineiro-Iglesias B."/>
            <person name="Tunovic T."/>
            <person name="Unosson C."/>
            <person name="Inganas E."/>
            <person name="Ohlen M."/>
            <person name="Cardew S."/>
            <person name="Jensie-Markopoulos S."/>
            <person name="Salva-Serra F."/>
            <person name="Jaen-Luchoro D."/>
            <person name="Karlsson R."/>
            <person name="Svensson-Stadler L."/>
            <person name="Chun J."/>
            <person name="Moore E."/>
        </authorList>
    </citation>
    <scope>NUCLEOTIDE SEQUENCE [LARGE SCALE GENOMIC DNA]</scope>
    <source>
        <strain evidence="6 7">CCUG 32756T</strain>
    </source>
</reference>
<dbReference type="GO" id="GO:0006261">
    <property type="term" value="P:DNA-templated DNA replication"/>
    <property type="evidence" value="ECO:0007669"/>
    <property type="project" value="TreeGrafter"/>
</dbReference>
<keyword evidence="3" id="KW-0235">DNA replication</keyword>
<keyword evidence="1" id="KW-0808">Transferase</keyword>
<dbReference type="Gene3D" id="3.40.50.300">
    <property type="entry name" value="P-loop containing nucleotide triphosphate hydrolases"/>
    <property type="match status" value="1"/>
</dbReference>
<dbReference type="Pfam" id="PF06144">
    <property type="entry name" value="DNA_pol3_delta"/>
    <property type="match status" value="1"/>
</dbReference>
<dbReference type="NCBIfam" id="NF006302">
    <property type="entry name" value="PRK08487.1-5"/>
    <property type="match status" value="1"/>
</dbReference>
<dbReference type="GO" id="GO:0009360">
    <property type="term" value="C:DNA polymerase III complex"/>
    <property type="evidence" value="ECO:0007669"/>
    <property type="project" value="InterPro"/>
</dbReference>
<gene>
    <name evidence="6" type="ORF">F4V45_08040</name>
</gene>
<dbReference type="PANTHER" id="PTHR34388">
    <property type="entry name" value="DNA POLYMERASE III SUBUNIT DELTA"/>
    <property type="match status" value="1"/>
</dbReference>
<name>A0A5M9QIU8_9HELI</name>
<dbReference type="GO" id="GO:0003887">
    <property type="term" value="F:DNA-directed DNA polymerase activity"/>
    <property type="evidence" value="ECO:0007669"/>
    <property type="project" value="UniProtKB-KW"/>
</dbReference>
<dbReference type="InterPro" id="IPR010372">
    <property type="entry name" value="DNA_pol3_delta_N"/>
</dbReference>
<dbReference type="Proteomes" id="UP000323707">
    <property type="component" value="Unassembled WGS sequence"/>
</dbReference>
<dbReference type="AlphaFoldDB" id="A0A5M9QIU8"/>
<evidence type="ECO:0000256" key="2">
    <source>
        <dbReference type="ARBA" id="ARBA00022695"/>
    </source>
</evidence>
<dbReference type="PANTHER" id="PTHR34388:SF1">
    <property type="entry name" value="DNA POLYMERASE III SUBUNIT DELTA"/>
    <property type="match status" value="1"/>
</dbReference>
<accession>A0A5M9QIU8</accession>
<evidence type="ECO:0000256" key="4">
    <source>
        <dbReference type="ARBA" id="ARBA00022932"/>
    </source>
</evidence>
<organism evidence="6 7">
    <name type="scientific">Helicobacter canis</name>
    <dbReference type="NCBI Taxonomy" id="29419"/>
    <lineage>
        <taxon>Bacteria</taxon>
        <taxon>Pseudomonadati</taxon>
        <taxon>Campylobacterota</taxon>
        <taxon>Epsilonproteobacteria</taxon>
        <taxon>Campylobacterales</taxon>
        <taxon>Helicobacteraceae</taxon>
        <taxon>Helicobacter</taxon>
    </lineage>
</organism>
<dbReference type="EMBL" id="VXKE01000021">
    <property type="protein sequence ID" value="KAA8707807.1"/>
    <property type="molecule type" value="Genomic_DNA"/>
</dbReference>
<evidence type="ECO:0000256" key="3">
    <source>
        <dbReference type="ARBA" id="ARBA00022705"/>
    </source>
</evidence>
<evidence type="ECO:0000313" key="7">
    <source>
        <dbReference type="Proteomes" id="UP000323707"/>
    </source>
</evidence>
<keyword evidence="4" id="KW-0239">DNA-directed DNA polymerase</keyword>
<proteinExistence type="predicted"/>
<evidence type="ECO:0000256" key="1">
    <source>
        <dbReference type="ARBA" id="ARBA00022679"/>
    </source>
</evidence>
<dbReference type="InterPro" id="IPR005790">
    <property type="entry name" value="DNA_polIII_delta"/>
</dbReference>
<protein>
    <recommendedName>
        <fullName evidence="5">DNA polymerase III delta N-terminal domain-containing protein</fullName>
    </recommendedName>
</protein>
<evidence type="ECO:0000313" key="6">
    <source>
        <dbReference type="EMBL" id="KAA8707807.1"/>
    </source>
</evidence>
<dbReference type="GO" id="GO:0003677">
    <property type="term" value="F:DNA binding"/>
    <property type="evidence" value="ECO:0007669"/>
    <property type="project" value="InterPro"/>
</dbReference>
<keyword evidence="2" id="KW-0548">Nucleotidyltransferase</keyword>
<dbReference type="InterPro" id="IPR027417">
    <property type="entry name" value="P-loop_NTPase"/>
</dbReference>
<dbReference type="SUPFAM" id="SSF52540">
    <property type="entry name" value="P-loop containing nucleoside triphosphate hydrolases"/>
    <property type="match status" value="1"/>
</dbReference>
<comment type="caution">
    <text evidence="6">The sequence shown here is derived from an EMBL/GenBank/DDBJ whole genome shotgun (WGS) entry which is preliminary data.</text>
</comment>
<feature type="domain" description="DNA polymerase III delta N-terminal" evidence="5">
    <location>
        <begin position="36"/>
        <end position="137"/>
    </location>
</feature>
<sequence length="362" mass="40774">MWILVSAHQMHPTKAALMYKKEFDSLLRTHTPRACLLYGESEYLIESSIKRLLQANALEPKVFNYGEYSLAPTLEILSQSSLFGDAQCVVLKLEKKPSDKEIKALLNALAHNPDHSLIVAFLRADGKTQAQYARDFKSLSTHFKHKNIYARKASDKSIDEKKNGVVEVRFFKPNPAEAKELLTQEARALELSIAGNLLESLLIMQGYDIALARSELSKLTLLDRAITQQDIAQLCYGLGSVEIGELLQALFSKADIARVFECMLDGGLSNELSLVSELEQYFYKLFLFAVYIRLHGKPDSKEILGYALPFQEANTLAQRAMKIKERAFLEIFNLLGLWRNGIMQGQKSISLRSLIKLQALVS</sequence>
<evidence type="ECO:0000259" key="5">
    <source>
        <dbReference type="Pfam" id="PF06144"/>
    </source>
</evidence>